<sequence length="213" mass="23211">MSRTEHRTAATLPPVTLTPEEAAAVASALAARPDGPYAAAGRGALEKVLDALEPDPLRRAQLLASSLWVSAEAGHAEQVRTTLERAVERHRVVVLRYRDGAGRPSRREVEPHLLARTHDHWFLVAWCRERRAPRWFRSDRIEAVELTSETAPRRDLADVGVPPSPAHPAGRSLRRRPPAAGPASPPTADTAPDPVARPGRDRPRLVALPGGRS</sequence>
<dbReference type="InterPro" id="IPR026881">
    <property type="entry name" value="WYL_dom"/>
</dbReference>
<accession>A0A7K3W612</accession>
<evidence type="ECO:0000256" key="1">
    <source>
        <dbReference type="SAM" id="MobiDB-lite"/>
    </source>
</evidence>
<proteinExistence type="predicted"/>
<evidence type="ECO:0000313" key="3">
    <source>
        <dbReference type="EMBL" id="NEK60296.1"/>
    </source>
</evidence>
<feature type="compositionally biased region" description="Low complexity" evidence="1">
    <location>
        <begin position="186"/>
        <end position="197"/>
    </location>
</feature>
<name>A0A7K3W612_9ACTN</name>
<evidence type="ECO:0000259" key="2">
    <source>
        <dbReference type="Pfam" id="PF13280"/>
    </source>
</evidence>
<dbReference type="EMBL" id="JAAGWF010000027">
    <property type="protein sequence ID" value="NEK60296.1"/>
    <property type="molecule type" value="Genomic_DNA"/>
</dbReference>
<comment type="caution">
    <text evidence="3">The sequence shown here is derived from an EMBL/GenBank/DDBJ whole genome shotgun (WGS) entry which is preliminary data.</text>
</comment>
<feature type="domain" description="WYL" evidence="2">
    <location>
        <begin position="81"/>
        <end position="146"/>
    </location>
</feature>
<reference evidence="3 4" key="1">
    <citation type="submission" date="2020-02" db="EMBL/GenBank/DDBJ databases">
        <title>Geodermatophilus sabuli CPCC 205279 I12A-02694.</title>
        <authorList>
            <person name="Jiang Z."/>
        </authorList>
    </citation>
    <scope>NUCLEOTIDE SEQUENCE [LARGE SCALE GENOMIC DNA]</scope>
    <source>
        <strain evidence="3 4">I12A-02694</strain>
    </source>
</reference>
<evidence type="ECO:0000313" key="4">
    <source>
        <dbReference type="Proteomes" id="UP000470246"/>
    </source>
</evidence>
<organism evidence="3 4">
    <name type="scientific">Geodermatophilus sabuli</name>
    <dbReference type="NCBI Taxonomy" id="1564158"/>
    <lineage>
        <taxon>Bacteria</taxon>
        <taxon>Bacillati</taxon>
        <taxon>Actinomycetota</taxon>
        <taxon>Actinomycetes</taxon>
        <taxon>Geodermatophilales</taxon>
        <taxon>Geodermatophilaceae</taxon>
        <taxon>Geodermatophilus</taxon>
    </lineage>
</organism>
<feature type="region of interest" description="Disordered" evidence="1">
    <location>
        <begin position="154"/>
        <end position="213"/>
    </location>
</feature>
<gene>
    <name evidence="3" type="ORF">GCU56_20780</name>
</gene>
<dbReference type="PANTHER" id="PTHR34580">
    <property type="match status" value="1"/>
</dbReference>
<dbReference type="AlphaFoldDB" id="A0A7K3W612"/>
<keyword evidence="4" id="KW-1185">Reference proteome</keyword>
<dbReference type="Pfam" id="PF13280">
    <property type="entry name" value="WYL"/>
    <property type="match status" value="1"/>
</dbReference>
<dbReference type="RefSeq" id="WP_163483856.1">
    <property type="nucleotide sequence ID" value="NZ_JAAGWF010000027.1"/>
</dbReference>
<dbReference type="PANTHER" id="PTHR34580:SF3">
    <property type="entry name" value="PROTEIN PAFB"/>
    <property type="match status" value="1"/>
</dbReference>
<protein>
    <submittedName>
        <fullName evidence="3">WYL domain-containing protein</fullName>
    </submittedName>
</protein>
<dbReference type="PROSITE" id="PS52050">
    <property type="entry name" value="WYL"/>
    <property type="match status" value="1"/>
</dbReference>
<dbReference type="Proteomes" id="UP000470246">
    <property type="component" value="Unassembled WGS sequence"/>
</dbReference>
<dbReference type="InterPro" id="IPR051534">
    <property type="entry name" value="CBASS_pafABC_assoc_protein"/>
</dbReference>